<keyword evidence="2" id="KW-1185">Reference proteome</keyword>
<dbReference type="OrthoDB" id="7659036at2"/>
<dbReference type="AlphaFoldDB" id="A0A0M6XLE7"/>
<name>A0A0M6XLE7_9RHOB</name>
<evidence type="ECO:0000313" key="1">
    <source>
        <dbReference type="EMBL" id="CTQ32010.1"/>
    </source>
</evidence>
<dbReference type="Proteomes" id="UP000048908">
    <property type="component" value="Unassembled WGS sequence"/>
</dbReference>
<protein>
    <submittedName>
        <fullName evidence="1">Uncharacterized protein</fullName>
    </submittedName>
</protein>
<evidence type="ECO:0000313" key="2">
    <source>
        <dbReference type="Proteomes" id="UP000048908"/>
    </source>
</evidence>
<dbReference type="RefSeq" id="WP_055681471.1">
    <property type="nucleotide sequence ID" value="NZ_CXPG01000012.1"/>
</dbReference>
<dbReference type="STRING" id="282197.SAMN04488517_104225"/>
<organism evidence="1 2">
    <name type="scientific">Jannaschia rubra</name>
    <dbReference type="NCBI Taxonomy" id="282197"/>
    <lineage>
        <taxon>Bacteria</taxon>
        <taxon>Pseudomonadati</taxon>
        <taxon>Pseudomonadota</taxon>
        <taxon>Alphaproteobacteria</taxon>
        <taxon>Rhodobacterales</taxon>
        <taxon>Roseobacteraceae</taxon>
        <taxon>Jannaschia</taxon>
    </lineage>
</organism>
<proteinExistence type="predicted"/>
<sequence length="86" mass="9366">MPLSEIQTEDEVFAAEGEVGIGAVREVTPRLLTVYFEGYGDVEIGPEQIVSAHDGKVIVDPAMLPQDLQDRLAGIHDGEYRRPSAT</sequence>
<dbReference type="EMBL" id="CXPG01000012">
    <property type="protein sequence ID" value="CTQ32010.1"/>
    <property type="molecule type" value="Genomic_DNA"/>
</dbReference>
<accession>A0A0M6XLE7</accession>
<gene>
    <name evidence="1" type="ORF">JAN5088_00769</name>
</gene>
<reference evidence="1 2" key="1">
    <citation type="submission" date="2015-07" db="EMBL/GenBank/DDBJ databases">
        <authorList>
            <person name="Noorani M."/>
        </authorList>
    </citation>
    <scope>NUCLEOTIDE SEQUENCE [LARGE SCALE GENOMIC DNA]</scope>
    <source>
        <strain evidence="1 2">CECT 5088</strain>
    </source>
</reference>